<protein>
    <submittedName>
        <fullName evidence="1">Uncharacterized protein</fullName>
    </submittedName>
</protein>
<organism evidence="1">
    <name type="scientific">Arion vulgaris</name>
    <dbReference type="NCBI Taxonomy" id="1028688"/>
    <lineage>
        <taxon>Eukaryota</taxon>
        <taxon>Metazoa</taxon>
        <taxon>Spiralia</taxon>
        <taxon>Lophotrochozoa</taxon>
        <taxon>Mollusca</taxon>
        <taxon>Gastropoda</taxon>
        <taxon>Heterobranchia</taxon>
        <taxon>Euthyneura</taxon>
        <taxon>Panpulmonata</taxon>
        <taxon>Eupulmonata</taxon>
        <taxon>Stylommatophora</taxon>
        <taxon>Helicina</taxon>
        <taxon>Arionoidea</taxon>
        <taxon>Arionidae</taxon>
        <taxon>Arion</taxon>
    </lineage>
</organism>
<feature type="non-terminal residue" evidence="1">
    <location>
        <position position="1"/>
    </location>
</feature>
<sequence length="56" mass="6163">ISSSCGVPDLIVCPDLQVAQQSLHLVTNLLLGTGVKWSMKWQHIFMATLGEFFSKS</sequence>
<dbReference type="EMBL" id="HACG01051625">
    <property type="protein sequence ID" value="CEK98496.1"/>
    <property type="molecule type" value="Transcribed_RNA"/>
</dbReference>
<name>A0A0B7C1L9_9EUPU</name>
<evidence type="ECO:0000313" key="1">
    <source>
        <dbReference type="EMBL" id="CEK98496.1"/>
    </source>
</evidence>
<accession>A0A0B7C1L9</accession>
<proteinExistence type="predicted"/>
<dbReference type="AlphaFoldDB" id="A0A0B7C1L9"/>
<gene>
    <name evidence="1" type="primary">ORF218867</name>
</gene>
<reference evidence="1" key="1">
    <citation type="submission" date="2014-12" db="EMBL/GenBank/DDBJ databases">
        <title>Insight into the proteome of Arion vulgaris.</title>
        <authorList>
            <person name="Aradska J."/>
            <person name="Bulat T."/>
            <person name="Smidak R."/>
            <person name="Sarate P."/>
            <person name="Gangsoo J."/>
            <person name="Sialana F."/>
            <person name="Bilban M."/>
            <person name="Lubec G."/>
        </authorList>
    </citation>
    <scope>NUCLEOTIDE SEQUENCE</scope>
    <source>
        <tissue evidence="1">Skin</tissue>
    </source>
</reference>